<dbReference type="FunFam" id="3.90.1480.20:FF:000015">
    <property type="entry name" value="Lactosylceramide alpha-2,3-sialyltransferase"/>
    <property type="match status" value="1"/>
</dbReference>
<evidence type="ECO:0000256" key="4">
    <source>
        <dbReference type="ARBA" id="ARBA00022679"/>
    </source>
</evidence>
<comment type="caution">
    <text evidence="13">The sequence shown here is derived from an EMBL/GenBank/DDBJ whole genome shotgun (WGS) entry which is preliminary data.</text>
</comment>
<evidence type="ECO:0000313" key="13">
    <source>
        <dbReference type="EMBL" id="KAK7898791.1"/>
    </source>
</evidence>
<evidence type="ECO:0000256" key="9">
    <source>
        <dbReference type="ARBA" id="ARBA00023136"/>
    </source>
</evidence>
<comment type="subcellular location">
    <subcellularLocation>
        <location evidence="1">Golgi apparatus membrane</location>
        <topology evidence="1">Single-pass type II membrane protein</topology>
    </subcellularLocation>
</comment>
<dbReference type="InterPro" id="IPR038578">
    <property type="entry name" value="GT29-like_sf"/>
</dbReference>
<evidence type="ECO:0000256" key="8">
    <source>
        <dbReference type="ARBA" id="ARBA00023034"/>
    </source>
</evidence>
<keyword evidence="10" id="KW-1015">Disulfide bond</keyword>
<dbReference type="InterPro" id="IPR051757">
    <property type="entry name" value="Beta-gal_alpha2-3_sialyltrans"/>
</dbReference>
<keyword evidence="14" id="KW-1185">Reference proteome</keyword>
<keyword evidence="11" id="KW-0325">Glycoprotein</keyword>
<accession>A0AAW0NLQ0</accession>
<keyword evidence="8" id="KW-0333">Golgi apparatus</keyword>
<reference evidence="14" key="1">
    <citation type="submission" date="2024-04" db="EMBL/GenBank/DDBJ databases">
        <title>Salinicola lusitanus LLJ914,a marine bacterium isolated from the Okinawa Trough.</title>
        <authorList>
            <person name="Li J."/>
        </authorList>
    </citation>
    <scope>NUCLEOTIDE SEQUENCE [LARGE SCALE GENOMIC DNA]</scope>
</reference>
<evidence type="ECO:0000256" key="10">
    <source>
        <dbReference type="ARBA" id="ARBA00023157"/>
    </source>
</evidence>
<evidence type="ECO:0000256" key="3">
    <source>
        <dbReference type="ARBA" id="ARBA00022676"/>
    </source>
</evidence>
<proteinExistence type="inferred from homology"/>
<dbReference type="GO" id="GO:0000139">
    <property type="term" value="C:Golgi membrane"/>
    <property type="evidence" value="ECO:0007669"/>
    <property type="project" value="UniProtKB-SubCell"/>
</dbReference>
<keyword evidence="7" id="KW-1133">Transmembrane helix</keyword>
<keyword evidence="9" id="KW-0472">Membrane</keyword>
<evidence type="ECO:0000256" key="12">
    <source>
        <dbReference type="SAM" id="SignalP"/>
    </source>
</evidence>
<dbReference type="EMBL" id="JBBPFD010000014">
    <property type="protein sequence ID" value="KAK7898791.1"/>
    <property type="molecule type" value="Genomic_DNA"/>
</dbReference>
<keyword evidence="12" id="KW-0732">Signal</keyword>
<dbReference type="AlphaFoldDB" id="A0AAW0NLQ0"/>
<dbReference type="Proteomes" id="UP001460270">
    <property type="component" value="Unassembled WGS sequence"/>
</dbReference>
<evidence type="ECO:0000313" key="14">
    <source>
        <dbReference type="Proteomes" id="UP001460270"/>
    </source>
</evidence>
<evidence type="ECO:0000256" key="11">
    <source>
        <dbReference type="ARBA" id="ARBA00023180"/>
    </source>
</evidence>
<evidence type="ECO:0000256" key="2">
    <source>
        <dbReference type="ARBA" id="ARBA00006003"/>
    </source>
</evidence>
<evidence type="ECO:0000256" key="5">
    <source>
        <dbReference type="ARBA" id="ARBA00022692"/>
    </source>
</evidence>
<sequence length="561" mass="64530">MLLSIFGISSMWIMSGTTVSTMWVMSAKNVSTNWIMSVKNVSTVWTVPATTTELPRHKECTCETCTTEDEQWFSQHFQKTFNPFLTGSCNLSQETFNWWKIIQCEECHLSTYKEIIKKIFEIIPEPLPVVEARPHRCRTCAVVGNSGNLKKSHYGKLINQHDNIFRINFGRTQGFEEDVGNRTTHRAMYPESATNLDNNTNLVFFNFKLKDLYWLLRAVRTSSNAQIKHKPITNKNRVMVVNPTFIQYVHESWLLKTGEYPSTGFMTVILALHLCDKVSVFGFGADRDGNWSHYFEVLHDKGLRTGPHPGSAEPFLTREYELPQSAFNWWKKIQSEKRDFNSFNKTKEKVFKTIPAEPPVVEASPHRCRTCAVVGNSANLRRSHYGKLIHQHDSVFRINFGQTEGFEEDVGNRTTHRVIYPETASNLDNNTNLVLFPFMIKDLEWVVQTFGPDASSKDSPIANKDRVMVVNPAFMQHIHELWLQKKGQYPSTGFMTVILALYLCDEVSVFGFGADSDGNWSHYWEELKNKKLKTGNHPGSVEYDMILKLARQGKIVFYRGF</sequence>
<keyword evidence="5" id="KW-0812">Transmembrane</keyword>
<protein>
    <submittedName>
        <fullName evidence="13">Uncharacterized protein</fullName>
    </submittedName>
</protein>
<dbReference type="Pfam" id="PF00777">
    <property type="entry name" value="Glyco_transf_29"/>
    <property type="match status" value="2"/>
</dbReference>
<keyword evidence="6" id="KW-0735">Signal-anchor</keyword>
<evidence type="ECO:0000256" key="7">
    <source>
        <dbReference type="ARBA" id="ARBA00022989"/>
    </source>
</evidence>
<dbReference type="Gene3D" id="3.90.1480.20">
    <property type="entry name" value="Glycosyl transferase family 29"/>
    <property type="match status" value="2"/>
</dbReference>
<keyword evidence="3" id="KW-0328">Glycosyltransferase</keyword>
<feature type="chain" id="PRO_5043878050" evidence="12">
    <location>
        <begin position="19"/>
        <end position="561"/>
    </location>
</feature>
<evidence type="ECO:0000256" key="1">
    <source>
        <dbReference type="ARBA" id="ARBA00004323"/>
    </source>
</evidence>
<evidence type="ECO:0000256" key="6">
    <source>
        <dbReference type="ARBA" id="ARBA00022968"/>
    </source>
</evidence>
<feature type="signal peptide" evidence="12">
    <location>
        <begin position="1"/>
        <end position="18"/>
    </location>
</feature>
<dbReference type="PANTHER" id="PTHR46032:SF6">
    <property type="entry name" value="CMP-N-ACETYLNEURAMINATE-BETA-GALACTOSAMIDE-ALPHA-2,3-SIALYLTRANSFERASE 1"/>
    <property type="match status" value="1"/>
</dbReference>
<dbReference type="GO" id="GO:0003836">
    <property type="term" value="F:beta-galactoside (CMP) alpha-2,3-sialyltransferase activity"/>
    <property type="evidence" value="ECO:0007669"/>
    <property type="project" value="TreeGrafter"/>
</dbReference>
<dbReference type="InterPro" id="IPR001675">
    <property type="entry name" value="Glyco_trans_29"/>
</dbReference>
<gene>
    <name evidence="13" type="ORF">WMY93_019644</name>
</gene>
<dbReference type="PANTHER" id="PTHR46032">
    <property type="entry name" value="ALPHA-2,3-SIALYLTRANSFERASE ST3GAL I ISOFORM X1"/>
    <property type="match status" value="1"/>
</dbReference>
<organism evidence="13 14">
    <name type="scientific">Mugilogobius chulae</name>
    <name type="common">yellowstripe goby</name>
    <dbReference type="NCBI Taxonomy" id="88201"/>
    <lineage>
        <taxon>Eukaryota</taxon>
        <taxon>Metazoa</taxon>
        <taxon>Chordata</taxon>
        <taxon>Craniata</taxon>
        <taxon>Vertebrata</taxon>
        <taxon>Euteleostomi</taxon>
        <taxon>Actinopterygii</taxon>
        <taxon>Neopterygii</taxon>
        <taxon>Teleostei</taxon>
        <taxon>Neoteleostei</taxon>
        <taxon>Acanthomorphata</taxon>
        <taxon>Gobiaria</taxon>
        <taxon>Gobiiformes</taxon>
        <taxon>Gobioidei</taxon>
        <taxon>Gobiidae</taxon>
        <taxon>Gobionellinae</taxon>
        <taxon>Mugilogobius</taxon>
    </lineage>
</organism>
<comment type="similarity">
    <text evidence="2">Belongs to the glycosyltransferase 29 family.</text>
</comment>
<dbReference type="GO" id="GO:0097503">
    <property type="term" value="P:sialylation"/>
    <property type="evidence" value="ECO:0007669"/>
    <property type="project" value="TreeGrafter"/>
</dbReference>
<name>A0AAW0NLQ0_9GOBI</name>
<keyword evidence="4" id="KW-0808">Transferase</keyword>